<dbReference type="InterPro" id="IPR006311">
    <property type="entry name" value="TAT_signal"/>
</dbReference>
<evidence type="ECO:0008006" key="4">
    <source>
        <dbReference type="Google" id="ProtNLM"/>
    </source>
</evidence>
<sequence length="121" mass="12879">MSRSRIGVVLATAAAAVLATLAVPAAASAEIPVRTVAQTAPAGVHRGGGECINWSWGDGNVSTTIYFHNHCTSARWLEVGRTGQYWPKCIKVNGNTKGSKKIWDSTPTWIHEKATCTQQSG</sequence>
<feature type="chain" id="PRO_5039164359" description="Secreted protein" evidence="1">
    <location>
        <begin position="30"/>
        <end position="121"/>
    </location>
</feature>
<dbReference type="OrthoDB" id="3539734at2"/>
<dbReference type="Proteomes" id="UP000199614">
    <property type="component" value="Unassembled WGS sequence"/>
</dbReference>
<reference evidence="2 3" key="1">
    <citation type="submission" date="2016-10" db="EMBL/GenBank/DDBJ databases">
        <authorList>
            <person name="de Groot N.N."/>
        </authorList>
    </citation>
    <scope>NUCLEOTIDE SEQUENCE [LARGE SCALE GENOMIC DNA]</scope>
    <source>
        <strain evidence="2 3">CGMCC 4.1877</strain>
    </source>
</reference>
<proteinExistence type="predicted"/>
<keyword evidence="3" id="KW-1185">Reference proteome</keyword>
<dbReference type="AlphaFoldDB" id="A0A1I5B540"/>
<keyword evidence="1" id="KW-0732">Signal</keyword>
<accession>A0A1I5B540</accession>
<dbReference type="RefSeq" id="WP_143105436.1">
    <property type="nucleotide sequence ID" value="NZ_FOUY01000019.1"/>
</dbReference>
<dbReference type="EMBL" id="FOUY01000019">
    <property type="protein sequence ID" value="SFN69720.1"/>
    <property type="molecule type" value="Genomic_DNA"/>
</dbReference>
<protein>
    <recommendedName>
        <fullName evidence="4">Secreted protein</fullName>
    </recommendedName>
</protein>
<organism evidence="2 3">
    <name type="scientific">Pseudonocardia ammonioxydans</name>
    <dbReference type="NCBI Taxonomy" id="260086"/>
    <lineage>
        <taxon>Bacteria</taxon>
        <taxon>Bacillati</taxon>
        <taxon>Actinomycetota</taxon>
        <taxon>Actinomycetes</taxon>
        <taxon>Pseudonocardiales</taxon>
        <taxon>Pseudonocardiaceae</taxon>
        <taxon>Pseudonocardia</taxon>
    </lineage>
</organism>
<evidence type="ECO:0000256" key="1">
    <source>
        <dbReference type="SAM" id="SignalP"/>
    </source>
</evidence>
<evidence type="ECO:0000313" key="2">
    <source>
        <dbReference type="EMBL" id="SFN69720.1"/>
    </source>
</evidence>
<feature type="signal peptide" evidence="1">
    <location>
        <begin position="1"/>
        <end position="29"/>
    </location>
</feature>
<dbReference type="PROSITE" id="PS51318">
    <property type="entry name" value="TAT"/>
    <property type="match status" value="1"/>
</dbReference>
<evidence type="ECO:0000313" key="3">
    <source>
        <dbReference type="Proteomes" id="UP000199614"/>
    </source>
</evidence>
<gene>
    <name evidence="2" type="ORF">SAMN05216207_101975</name>
</gene>
<name>A0A1I5B540_PSUAM</name>